<reference evidence="1" key="1">
    <citation type="submission" date="2021-08" db="EMBL/GenBank/DDBJ databases">
        <authorList>
            <person name="Nwanade C."/>
            <person name="Wang M."/>
            <person name="Masoudi A."/>
            <person name="Yu Z."/>
            <person name="Liu J."/>
        </authorList>
    </citation>
    <scope>NUCLEOTIDE SEQUENCE</scope>
    <source>
        <strain evidence="1">S056</strain>
    </source>
</reference>
<dbReference type="AlphaFoldDB" id="A0A9Q9LUD7"/>
<evidence type="ECO:0000313" key="1">
    <source>
        <dbReference type="EMBL" id="UWP94711.1"/>
    </source>
</evidence>
<protein>
    <submittedName>
        <fullName evidence="1">Uncharacterized protein</fullName>
    </submittedName>
</protein>
<dbReference type="Proteomes" id="UP001057991">
    <property type="component" value="Chromosome"/>
</dbReference>
<sequence>MKMPPYVTINGTCRDAFETCARIFGGEELFFLLYDGMPGAEARPRASLPLHGQAPP</sequence>
<gene>
    <name evidence="1" type="ORF">K3X48_10860</name>
</gene>
<proteinExistence type="predicted"/>
<accession>A0A9Q9LUD7</accession>
<evidence type="ECO:0000313" key="2">
    <source>
        <dbReference type="Proteomes" id="UP001057991"/>
    </source>
</evidence>
<name>A0A9Q9LUD7_9RHOB</name>
<dbReference type="RefSeq" id="WP_259805698.1">
    <property type="nucleotide sequence ID" value="NZ_CP080776.1"/>
</dbReference>
<organism evidence="1 2">
    <name type="scientific">Aliiroseovarius crassostreae</name>
    <dbReference type="NCBI Taxonomy" id="154981"/>
    <lineage>
        <taxon>Bacteria</taxon>
        <taxon>Pseudomonadati</taxon>
        <taxon>Pseudomonadota</taxon>
        <taxon>Alphaproteobacteria</taxon>
        <taxon>Rhodobacterales</taxon>
        <taxon>Paracoccaceae</taxon>
        <taxon>Aliiroseovarius</taxon>
    </lineage>
</organism>
<dbReference type="EMBL" id="CP080776">
    <property type="protein sequence ID" value="UWP94711.1"/>
    <property type="molecule type" value="Genomic_DNA"/>
</dbReference>